<dbReference type="Gene3D" id="3.90.1200.10">
    <property type="match status" value="1"/>
</dbReference>
<organism evidence="2">
    <name type="scientific">Graphocephala atropunctata</name>
    <dbReference type="NCBI Taxonomy" id="36148"/>
    <lineage>
        <taxon>Eukaryota</taxon>
        <taxon>Metazoa</taxon>
        <taxon>Ecdysozoa</taxon>
        <taxon>Arthropoda</taxon>
        <taxon>Hexapoda</taxon>
        <taxon>Insecta</taxon>
        <taxon>Pterygota</taxon>
        <taxon>Neoptera</taxon>
        <taxon>Paraneoptera</taxon>
        <taxon>Hemiptera</taxon>
        <taxon>Auchenorrhyncha</taxon>
        <taxon>Membracoidea</taxon>
        <taxon>Cicadellidae</taxon>
        <taxon>Cicadellinae</taxon>
        <taxon>Cicadellini</taxon>
        <taxon>Graphocephala</taxon>
    </lineage>
</organism>
<dbReference type="InterPro" id="IPR004119">
    <property type="entry name" value="EcKL"/>
</dbReference>
<gene>
    <name evidence="2" type="ORF">g.24612</name>
</gene>
<protein>
    <recommendedName>
        <fullName evidence="1">CHK kinase-like domain-containing protein</fullName>
    </recommendedName>
</protein>
<sequence length="412" mass="47689">MGTNDAALVPEALTSEFLTDCLRTEMENHNIIIESFTTSRVVPPGQNFIGSPIRVHINYKNQAKDDDISFISLIVKPEAIRDVAHTLTPIEPLFYNQFVPKANELINFQIVPRSFFSPIVSTVILEDLKEKGFKMVNKAKMLDLEHCRLYFKAAATLHATSIAVYQNNSSLLETIGKEKLFAEDSVVESLYKNLIRNGMKLLSECVENIDRFKKYSKLVKDTSLILWDLLVEAMKPSAELNTLNQGDPWTPNMMFRYDETGQVCDIRLLDFQLLRFSSPVSDLVFFIWSSATHEVRRNRLQELYHLYVDTFNNTLKELDCKESLSYDQVRREERKLSPLAIYLVAGMPPFNSENSVVSLEPFLSKENEDDEAQKIYRKYYDEHYHSYHAPRYLEQLELVGVFEYLQDCQISK</sequence>
<dbReference type="InterPro" id="IPR011009">
    <property type="entry name" value="Kinase-like_dom_sf"/>
</dbReference>
<dbReference type="PANTHER" id="PTHR11012:SF30">
    <property type="entry name" value="PROTEIN KINASE-LIKE DOMAIN-CONTAINING"/>
    <property type="match status" value="1"/>
</dbReference>
<dbReference type="InterPro" id="IPR015897">
    <property type="entry name" value="CHK_kinase-like"/>
</dbReference>
<accession>A0A1B6K8N6</accession>
<dbReference type="EMBL" id="GEBQ01032202">
    <property type="protein sequence ID" value="JAT07775.1"/>
    <property type="molecule type" value="Transcribed_RNA"/>
</dbReference>
<evidence type="ECO:0000313" key="2">
    <source>
        <dbReference type="EMBL" id="JAT07775.1"/>
    </source>
</evidence>
<feature type="domain" description="CHK kinase-like" evidence="1">
    <location>
        <begin position="123"/>
        <end position="317"/>
    </location>
</feature>
<name>A0A1B6K8N6_9HEMI</name>
<dbReference type="SUPFAM" id="SSF56112">
    <property type="entry name" value="Protein kinase-like (PK-like)"/>
    <property type="match status" value="1"/>
</dbReference>
<reference evidence="2" key="1">
    <citation type="submission" date="2015-11" db="EMBL/GenBank/DDBJ databases">
        <title>De novo transcriptome assembly of four potential Pierce s Disease insect vectors from Arizona vineyards.</title>
        <authorList>
            <person name="Tassone E.E."/>
        </authorList>
    </citation>
    <scope>NUCLEOTIDE SEQUENCE</scope>
</reference>
<dbReference type="SMART" id="SM00587">
    <property type="entry name" value="CHK"/>
    <property type="match status" value="1"/>
</dbReference>
<dbReference type="PANTHER" id="PTHR11012">
    <property type="entry name" value="PROTEIN KINASE-LIKE DOMAIN-CONTAINING"/>
    <property type="match status" value="1"/>
</dbReference>
<dbReference type="Pfam" id="PF02958">
    <property type="entry name" value="EcKL"/>
    <property type="match status" value="1"/>
</dbReference>
<evidence type="ECO:0000259" key="1">
    <source>
        <dbReference type="SMART" id="SM00587"/>
    </source>
</evidence>
<dbReference type="AlphaFoldDB" id="A0A1B6K8N6"/>
<proteinExistence type="predicted"/>